<keyword evidence="6" id="KW-1185">Reference proteome</keyword>
<name>A0A0R2NG25_9LACO</name>
<dbReference type="InterPro" id="IPR003439">
    <property type="entry name" value="ABC_transporter-like_ATP-bd"/>
</dbReference>
<dbReference type="Proteomes" id="UP000051249">
    <property type="component" value="Unassembled WGS sequence"/>
</dbReference>
<dbReference type="GO" id="GO:0005524">
    <property type="term" value="F:ATP binding"/>
    <property type="evidence" value="ECO:0007669"/>
    <property type="project" value="UniProtKB-KW"/>
</dbReference>
<sequence length="288" mass="32455">MKGIEVKQITKRYGKKVILNGIGFELEPNKIYGLLGRNGAGKSTLLNIMTDRVSADDGEIRLDGVDIQDNDQQLGNMYLMSEVDLYPKAAKVSQIFKWTAQLYNGFDMELAMKLAQKFDLDVKAQFSKLSTGYRTIMKLIIALSVQVEFIFLDEPVLGLDANHRDLFYKELVQSYSDNPRTFVISTHLIEEVAQLIEHVLVIDQGRLIIDDETEDILKNAYMISGAEEEVDQYVDGLNVIGSDKLASLKASYVFGELDNRVIPDRVSIDKMDLQTLFINLTNGGQNNE</sequence>
<dbReference type="SMART" id="SM00382">
    <property type="entry name" value="AAA"/>
    <property type="match status" value="1"/>
</dbReference>
<dbReference type="CDD" id="cd03230">
    <property type="entry name" value="ABC_DR_subfamily_A"/>
    <property type="match status" value="1"/>
</dbReference>
<evidence type="ECO:0000256" key="3">
    <source>
        <dbReference type="ARBA" id="ARBA00022840"/>
    </source>
</evidence>
<keyword evidence="3" id="KW-0067">ATP-binding</keyword>
<evidence type="ECO:0000313" key="5">
    <source>
        <dbReference type="EMBL" id="KRO24775.1"/>
    </source>
</evidence>
<dbReference type="AlphaFoldDB" id="A0A0R2NG25"/>
<evidence type="ECO:0000259" key="4">
    <source>
        <dbReference type="PROSITE" id="PS50893"/>
    </source>
</evidence>
<keyword evidence="2" id="KW-0547">Nucleotide-binding</keyword>
<dbReference type="PATRIC" id="fig|480391.4.peg.769"/>
<dbReference type="SUPFAM" id="SSF52540">
    <property type="entry name" value="P-loop containing nucleoside triphosphate hydrolases"/>
    <property type="match status" value="1"/>
</dbReference>
<organism evidence="5 6">
    <name type="scientific">Pediococcus argentinicus</name>
    <dbReference type="NCBI Taxonomy" id="480391"/>
    <lineage>
        <taxon>Bacteria</taxon>
        <taxon>Bacillati</taxon>
        <taxon>Bacillota</taxon>
        <taxon>Bacilli</taxon>
        <taxon>Lactobacillales</taxon>
        <taxon>Lactobacillaceae</taxon>
        <taxon>Pediococcus</taxon>
    </lineage>
</organism>
<reference evidence="5 6" key="1">
    <citation type="journal article" date="2015" name="Genome Announc.">
        <title>Expanding the biotechnology potential of lactobacilli through comparative genomics of 213 strains and associated genera.</title>
        <authorList>
            <person name="Sun Z."/>
            <person name="Harris H.M."/>
            <person name="McCann A."/>
            <person name="Guo C."/>
            <person name="Argimon S."/>
            <person name="Zhang W."/>
            <person name="Yang X."/>
            <person name="Jeffery I.B."/>
            <person name="Cooney J.C."/>
            <person name="Kagawa T.F."/>
            <person name="Liu W."/>
            <person name="Song Y."/>
            <person name="Salvetti E."/>
            <person name="Wrobel A."/>
            <person name="Rasinkangas P."/>
            <person name="Parkhill J."/>
            <person name="Rea M.C."/>
            <person name="O'Sullivan O."/>
            <person name="Ritari J."/>
            <person name="Douillard F.P."/>
            <person name="Paul Ross R."/>
            <person name="Yang R."/>
            <person name="Briner A.E."/>
            <person name="Felis G.E."/>
            <person name="de Vos W.M."/>
            <person name="Barrangou R."/>
            <person name="Klaenhammer T.R."/>
            <person name="Caufield P.W."/>
            <person name="Cui Y."/>
            <person name="Zhang H."/>
            <person name="O'Toole P.W."/>
        </authorList>
    </citation>
    <scope>NUCLEOTIDE SEQUENCE [LARGE SCALE GENOMIC DNA]</scope>
    <source>
        <strain evidence="5 6">DSM 23026</strain>
    </source>
</reference>
<gene>
    <name evidence="5" type="ORF">IV88_GL000758</name>
</gene>
<dbReference type="Pfam" id="PF00005">
    <property type="entry name" value="ABC_tran"/>
    <property type="match status" value="1"/>
</dbReference>
<dbReference type="Gene3D" id="3.40.50.300">
    <property type="entry name" value="P-loop containing nucleotide triphosphate hydrolases"/>
    <property type="match status" value="1"/>
</dbReference>
<dbReference type="RefSeq" id="WP_057799840.1">
    <property type="nucleotide sequence ID" value="NZ_BJZZ01000021.1"/>
</dbReference>
<dbReference type="PROSITE" id="PS50893">
    <property type="entry name" value="ABC_TRANSPORTER_2"/>
    <property type="match status" value="1"/>
</dbReference>
<dbReference type="InterPro" id="IPR027417">
    <property type="entry name" value="P-loop_NTPase"/>
</dbReference>
<dbReference type="GO" id="GO:0016887">
    <property type="term" value="F:ATP hydrolysis activity"/>
    <property type="evidence" value="ECO:0007669"/>
    <property type="project" value="InterPro"/>
</dbReference>
<dbReference type="PANTHER" id="PTHR42939">
    <property type="entry name" value="ABC TRANSPORTER ATP-BINDING PROTEIN ALBC-RELATED"/>
    <property type="match status" value="1"/>
</dbReference>
<comment type="caution">
    <text evidence="5">The sequence shown here is derived from an EMBL/GenBank/DDBJ whole genome shotgun (WGS) entry which is preliminary data.</text>
</comment>
<dbReference type="PANTHER" id="PTHR42939:SF1">
    <property type="entry name" value="ABC TRANSPORTER ATP-BINDING PROTEIN ALBC-RELATED"/>
    <property type="match status" value="1"/>
</dbReference>
<proteinExistence type="predicted"/>
<evidence type="ECO:0000256" key="1">
    <source>
        <dbReference type="ARBA" id="ARBA00022448"/>
    </source>
</evidence>
<dbReference type="OrthoDB" id="9804819at2"/>
<keyword evidence="1" id="KW-0813">Transport</keyword>
<accession>A0A0R2NG25</accession>
<protein>
    <recommendedName>
        <fullName evidence="4">ABC transporter domain-containing protein</fullName>
    </recommendedName>
</protein>
<dbReference type="EMBL" id="JQCQ01000022">
    <property type="protein sequence ID" value="KRO24775.1"/>
    <property type="molecule type" value="Genomic_DNA"/>
</dbReference>
<evidence type="ECO:0000313" key="6">
    <source>
        <dbReference type="Proteomes" id="UP000051249"/>
    </source>
</evidence>
<dbReference type="InterPro" id="IPR003593">
    <property type="entry name" value="AAA+_ATPase"/>
</dbReference>
<dbReference type="InterPro" id="IPR051782">
    <property type="entry name" value="ABC_Transporter_VariousFunc"/>
</dbReference>
<evidence type="ECO:0000256" key="2">
    <source>
        <dbReference type="ARBA" id="ARBA00022741"/>
    </source>
</evidence>
<feature type="domain" description="ABC transporter" evidence="4">
    <location>
        <begin position="4"/>
        <end position="229"/>
    </location>
</feature>